<dbReference type="Gene3D" id="3.40.390.70">
    <property type="match status" value="1"/>
</dbReference>
<reference evidence="1 2" key="1">
    <citation type="submission" date="2016-06" db="EMBL/GenBank/DDBJ databases">
        <title>Complete genome sequence of a deep-branching marine Gamma Proteobacterium Woeseia oceani type strain XK5.</title>
        <authorList>
            <person name="Mu D."/>
            <person name="Du Z."/>
        </authorList>
    </citation>
    <scope>NUCLEOTIDE SEQUENCE [LARGE SCALE GENOMIC DNA]</scope>
    <source>
        <strain evidence="1 2">XK5</strain>
    </source>
</reference>
<dbReference type="EMBL" id="CP016268">
    <property type="protein sequence ID" value="ANO52905.1"/>
    <property type="molecule type" value="Genomic_DNA"/>
</dbReference>
<gene>
    <name evidence="1" type="ORF">BA177_01550</name>
</gene>
<dbReference type="AlphaFoldDB" id="A0A193LK24"/>
<protein>
    <recommendedName>
        <fullName evidence="3">Zinc-binding metallo-peptidase</fullName>
    </recommendedName>
</protein>
<dbReference type="KEGG" id="woc:BA177_01550"/>
<organism evidence="1 2">
    <name type="scientific">Woeseia oceani</name>
    <dbReference type="NCBI Taxonomy" id="1548547"/>
    <lineage>
        <taxon>Bacteria</taxon>
        <taxon>Pseudomonadati</taxon>
        <taxon>Pseudomonadota</taxon>
        <taxon>Gammaproteobacteria</taxon>
        <taxon>Woeseiales</taxon>
        <taxon>Woeseiaceae</taxon>
        <taxon>Woeseia</taxon>
    </lineage>
</organism>
<evidence type="ECO:0000313" key="2">
    <source>
        <dbReference type="Proteomes" id="UP000092695"/>
    </source>
</evidence>
<dbReference type="InterPro" id="IPR031321">
    <property type="entry name" value="UCP012641"/>
</dbReference>
<keyword evidence="2" id="KW-1185">Reference proteome</keyword>
<evidence type="ECO:0008006" key="3">
    <source>
        <dbReference type="Google" id="ProtNLM"/>
    </source>
</evidence>
<accession>A0A193LK24</accession>
<sequence>MRRRPATEQREYRWAEYDDDQLLALRFRSLGLTLKDSPLTLDIERLNAQLERRGLNFRPHAWLSTEWFSPDGIPGIAIPFYLAHPRLSLLERRMMGEVEGGARKWRQRILRHETGHAIDTAYGLRRLASFRRVFGRASQPYPDDYSPRPSSDRHVLHLGHWYAQSHPTEDFAETFAVWLQPKARWRRDYAGWPALGKLEYVDALMTEIAEKKPKHRDRLVIDPLRQVGDTLGEHYRLKQERYGGEDRRYDRWISRVFISRTKRPRATAASRFVREIEPQLRRLLERRARLHPYYLDHAIRLVRQRTRQLDLVLRSTRCDAKRPVVRLHERIVLDILRRNRENYAL</sequence>
<dbReference type="Pfam" id="PF15887">
    <property type="entry name" value="Peptidase_Mx"/>
    <property type="match status" value="1"/>
</dbReference>
<dbReference type="Proteomes" id="UP000092695">
    <property type="component" value="Chromosome"/>
</dbReference>
<evidence type="ECO:0000313" key="1">
    <source>
        <dbReference type="EMBL" id="ANO52905.1"/>
    </source>
</evidence>
<dbReference type="RefSeq" id="WP_068618711.1">
    <property type="nucleotide sequence ID" value="NZ_CP016268.1"/>
</dbReference>
<dbReference type="STRING" id="1548547.BA177_01550"/>
<proteinExistence type="predicted"/>
<name>A0A193LK24_9GAMM</name>